<dbReference type="InterPro" id="IPR052715">
    <property type="entry name" value="RAYT_transposase"/>
</dbReference>
<dbReference type="PANTHER" id="PTHR36966:SF1">
    <property type="entry name" value="REP-ASSOCIATED TYROSINE TRANSPOSASE"/>
    <property type="match status" value="1"/>
</dbReference>
<sequence>MSYSDLRKGRVSVVGQVYLLTTVTHDRRPWFGDFRAGCAVARVIHDLALGYPGLSLAWVVMPDHVHWLVQLPEGLTLGSLMRRFKGRSALALNDGTSGGRVWAPAYHDRALRREDDVRAAARYLVANPVRAGIVGRVGDYPLWDAVWL</sequence>
<evidence type="ECO:0000259" key="1">
    <source>
        <dbReference type="SMART" id="SM01321"/>
    </source>
</evidence>
<dbReference type="PANTHER" id="PTHR36966">
    <property type="entry name" value="REP-ASSOCIATED TYROSINE TRANSPOSASE"/>
    <property type="match status" value="1"/>
</dbReference>
<dbReference type="RefSeq" id="WP_284187852.1">
    <property type="nucleotide sequence ID" value="NZ_BSPX01000027.1"/>
</dbReference>
<evidence type="ECO:0000313" key="3">
    <source>
        <dbReference type="Proteomes" id="UP001157167"/>
    </source>
</evidence>
<dbReference type="SMART" id="SM01321">
    <property type="entry name" value="Y1_Tnp"/>
    <property type="match status" value="1"/>
</dbReference>
<dbReference type="Proteomes" id="UP001157167">
    <property type="component" value="Unassembled WGS sequence"/>
</dbReference>
<accession>A0ABQ6FC60</accession>
<comment type="caution">
    <text evidence="2">The sequence shown here is derived from an EMBL/GenBank/DDBJ whole genome shotgun (WGS) entry which is preliminary data.</text>
</comment>
<reference evidence="3" key="1">
    <citation type="journal article" date="2019" name="Int. J. Syst. Evol. Microbiol.">
        <title>The Global Catalogue of Microorganisms (GCM) 10K type strain sequencing project: providing services to taxonomists for standard genome sequencing and annotation.</title>
        <authorList>
            <consortium name="The Broad Institute Genomics Platform"/>
            <consortium name="The Broad Institute Genome Sequencing Center for Infectious Disease"/>
            <person name="Wu L."/>
            <person name="Ma J."/>
        </authorList>
    </citation>
    <scope>NUCLEOTIDE SEQUENCE [LARGE SCALE GENOMIC DNA]</scope>
    <source>
        <strain evidence="3">NBRC 102407</strain>
    </source>
</reference>
<proteinExistence type="predicted"/>
<organism evidence="2 3">
    <name type="scientific">Zoogloea oryzae</name>
    <dbReference type="NCBI Taxonomy" id="310767"/>
    <lineage>
        <taxon>Bacteria</taxon>
        <taxon>Pseudomonadati</taxon>
        <taxon>Pseudomonadota</taxon>
        <taxon>Betaproteobacteria</taxon>
        <taxon>Rhodocyclales</taxon>
        <taxon>Zoogloeaceae</taxon>
        <taxon>Zoogloea</taxon>
    </lineage>
</organism>
<name>A0ABQ6FC60_9RHOO</name>
<dbReference type="InterPro" id="IPR002686">
    <property type="entry name" value="Transposase_17"/>
</dbReference>
<dbReference type="SUPFAM" id="SSF143422">
    <property type="entry name" value="Transposase IS200-like"/>
    <property type="match status" value="1"/>
</dbReference>
<dbReference type="EMBL" id="BSPX01000027">
    <property type="protein sequence ID" value="GLT22549.1"/>
    <property type="molecule type" value="Genomic_DNA"/>
</dbReference>
<protein>
    <submittedName>
        <fullName evidence="2">Transposase</fullName>
    </submittedName>
</protein>
<feature type="domain" description="Transposase IS200-like" evidence="1">
    <location>
        <begin position="13"/>
        <end position="127"/>
    </location>
</feature>
<gene>
    <name evidence="2" type="ORF">GCM10007933_20090</name>
</gene>
<dbReference type="Pfam" id="PF01797">
    <property type="entry name" value="Y1_Tnp"/>
    <property type="match status" value="1"/>
</dbReference>
<dbReference type="NCBIfam" id="NF047646">
    <property type="entry name" value="REP_Tyr_transpos"/>
    <property type="match status" value="1"/>
</dbReference>
<dbReference type="InterPro" id="IPR036515">
    <property type="entry name" value="Transposase_17_sf"/>
</dbReference>
<dbReference type="Gene3D" id="3.30.70.1290">
    <property type="entry name" value="Transposase IS200-like"/>
    <property type="match status" value="1"/>
</dbReference>
<evidence type="ECO:0000313" key="2">
    <source>
        <dbReference type="EMBL" id="GLT22549.1"/>
    </source>
</evidence>
<keyword evidence="3" id="KW-1185">Reference proteome</keyword>